<protein>
    <submittedName>
        <fullName evidence="1">Uncharacterized protein</fullName>
    </submittedName>
</protein>
<proteinExistence type="predicted"/>
<organism evidence="1 2">
    <name type="scientific">Zalaria obscura</name>
    <dbReference type="NCBI Taxonomy" id="2024903"/>
    <lineage>
        <taxon>Eukaryota</taxon>
        <taxon>Fungi</taxon>
        <taxon>Dikarya</taxon>
        <taxon>Ascomycota</taxon>
        <taxon>Pezizomycotina</taxon>
        <taxon>Dothideomycetes</taxon>
        <taxon>Dothideomycetidae</taxon>
        <taxon>Dothideales</taxon>
        <taxon>Zalariaceae</taxon>
        <taxon>Zalaria</taxon>
    </lineage>
</organism>
<comment type="caution">
    <text evidence="1">The sequence shown here is derived from an EMBL/GenBank/DDBJ whole genome shotgun (WGS) entry which is preliminary data.</text>
</comment>
<sequence>MTARSLEVITLVFADPNLDPNADEDFNRVNVCIHPLTLYPSTPADDSATQSTLSFAYSEPSNIRTLSTNTVSDGSSIGGLIYTPDLSQTDPCYNLSTPYIPTNVTRQPNLPDTDYSLVAIAPWISPTCTLNYLASARRDPIRAFIFFLPADQGQIPPTANDAVWGLGDGGQWKRNNEYPVYAISADDAGNILRASALYSGNMTSVPFGHLLTEQYDPRDYVRLYLNIDTGSSPSMPSLWIFLLIILAILLAIVGAISFAMHVVQRRRRNLLRQRVANGEVDLEALGIKRLTVPQEILLSMPLYTYGTVPSVSEKPNYKASAETVEAQAQAPLELTRQLDQPTCPICLDDFVSHETNIRQLPCRHIFHPDCVDAYLRDNSSLCPLCKKSALPKGYCPANVSNAMVRRERMIRGLRPGAETVATPVGWRVLSWLGRKLSWRRPREGRDGGVDAAVEAGAGAGSEAGVATGAVEMLPRAEVGTVEEPSQPPPPLETQSRREWARQRAVAMLGPRPAADVEGQQGGSRWRKWVRSAFPSG</sequence>
<accession>A0ACC3S401</accession>
<dbReference type="Proteomes" id="UP001320706">
    <property type="component" value="Unassembled WGS sequence"/>
</dbReference>
<name>A0ACC3S401_9PEZI</name>
<evidence type="ECO:0000313" key="2">
    <source>
        <dbReference type="Proteomes" id="UP001320706"/>
    </source>
</evidence>
<reference evidence="1" key="1">
    <citation type="submission" date="2024-02" db="EMBL/GenBank/DDBJ databases">
        <title>Metagenome Assembled Genome of Zalaria obscura JY119.</title>
        <authorList>
            <person name="Vighnesh L."/>
            <person name="Jagadeeshwari U."/>
            <person name="Venkata Ramana C."/>
            <person name="Sasikala C."/>
        </authorList>
    </citation>
    <scope>NUCLEOTIDE SEQUENCE</scope>
    <source>
        <strain evidence="1">JY119</strain>
    </source>
</reference>
<gene>
    <name evidence="1" type="ORF">M8818_007500</name>
</gene>
<evidence type="ECO:0000313" key="1">
    <source>
        <dbReference type="EMBL" id="KAK8194311.1"/>
    </source>
</evidence>
<dbReference type="EMBL" id="JAMKPW020000043">
    <property type="protein sequence ID" value="KAK8194311.1"/>
    <property type="molecule type" value="Genomic_DNA"/>
</dbReference>
<keyword evidence="2" id="KW-1185">Reference proteome</keyword>